<dbReference type="PANTHER" id="PTHR36180:SF2">
    <property type="entry name" value="BRO FAMILY PROTEIN"/>
    <property type="match status" value="1"/>
</dbReference>
<dbReference type="Pfam" id="PF02498">
    <property type="entry name" value="Bro-N"/>
    <property type="match status" value="1"/>
</dbReference>
<evidence type="ECO:0000259" key="1">
    <source>
        <dbReference type="PROSITE" id="PS51750"/>
    </source>
</evidence>
<dbReference type="Pfam" id="PF03374">
    <property type="entry name" value="ANT"/>
    <property type="match status" value="1"/>
</dbReference>
<dbReference type="InterPro" id="IPR003497">
    <property type="entry name" value="BRO_N_domain"/>
</dbReference>
<reference evidence="2 3" key="1">
    <citation type="submission" date="2020-07" db="EMBL/GenBank/DDBJ databases">
        <title>Draft whole-genome sequence of Heliobacterium chlorum DSM 3682, type strain.</title>
        <authorList>
            <person name="Kyndt J.A."/>
            <person name="Meyer T.E."/>
            <person name="Imhoff J.F."/>
        </authorList>
    </citation>
    <scope>NUCLEOTIDE SEQUENCE [LARGE SCALE GENOMIC DNA]</scope>
    <source>
        <strain evidence="2 3">DSM 3682</strain>
    </source>
</reference>
<dbReference type="RefSeq" id="WP_188042155.1">
    <property type="nucleotide sequence ID" value="NZ_JACVHF010000091.1"/>
</dbReference>
<comment type="caution">
    <text evidence="2">The sequence shown here is derived from an EMBL/GenBank/DDBJ whole genome shotgun (WGS) entry which is preliminary data.</text>
</comment>
<name>A0ABR7TA73_HELCL</name>
<dbReference type="SMART" id="SM01040">
    <property type="entry name" value="Bro-N"/>
    <property type="match status" value="1"/>
</dbReference>
<organism evidence="2 3">
    <name type="scientific">Heliobacterium chlorum</name>
    <dbReference type="NCBI Taxonomy" id="2698"/>
    <lineage>
        <taxon>Bacteria</taxon>
        <taxon>Bacillati</taxon>
        <taxon>Bacillota</taxon>
        <taxon>Clostridia</taxon>
        <taxon>Eubacteriales</taxon>
        <taxon>Heliobacteriaceae</taxon>
        <taxon>Heliobacterium</taxon>
    </lineage>
</organism>
<dbReference type="Proteomes" id="UP000617402">
    <property type="component" value="Unassembled WGS sequence"/>
</dbReference>
<accession>A0ABR7TA73</accession>
<dbReference type="InterPro" id="IPR005039">
    <property type="entry name" value="Ant_C"/>
</dbReference>
<evidence type="ECO:0000313" key="3">
    <source>
        <dbReference type="Proteomes" id="UP000617402"/>
    </source>
</evidence>
<keyword evidence="3" id="KW-1185">Reference proteome</keyword>
<sequence>MNMQKVFNYEGTKIRTVIIEGQPWFVAKDVCDVLEINHFTNAFERLEEDEKRKVSVSDLNLGSTEVQRGGARFYTIINEPGLYSLILGSRKPEAKAFKRWVVHEVLPSIRQTGSYSIQNEERPRFEGRLLPQNYAEALDALVQTEKMRLELVTKVEKDAPKVEAFDTFIDSLGWQTVSEVAKSMERGRNGTYEILRDAGILIKSGMDKNLPLQKYVERGYFAVKEYTFFANGQWMTRSRTLVSPKGVEFIRQVLQKRK</sequence>
<protein>
    <submittedName>
        <fullName evidence="2">Phage antirepressor KilAC domain-containing protein</fullName>
    </submittedName>
</protein>
<proteinExistence type="predicted"/>
<dbReference type="EMBL" id="JACVHF010000091">
    <property type="protein sequence ID" value="MBC9786741.1"/>
    <property type="molecule type" value="Genomic_DNA"/>
</dbReference>
<feature type="non-terminal residue" evidence="2">
    <location>
        <position position="258"/>
    </location>
</feature>
<evidence type="ECO:0000313" key="2">
    <source>
        <dbReference type="EMBL" id="MBC9786741.1"/>
    </source>
</evidence>
<dbReference type="PROSITE" id="PS51750">
    <property type="entry name" value="BRO_N"/>
    <property type="match status" value="1"/>
</dbReference>
<dbReference type="PANTHER" id="PTHR36180">
    <property type="entry name" value="DNA-BINDING PROTEIN-RELATED-RELATED"/>
    <property type="match status" value="1"/>
</dbReference>
<gene>
    <name evidence="2" type="ORF">H1S01_20160</name>
</gene>
<feature type="domain" description="Bro-N" evidence="1">
    <location>
        <begin position="1"/>
        <end position="113"/>
    </location>
</feature>